<dbReference type="PIRSF" id="PIRSF006250">
    <property type="entry name" value="NadC_ModD"/>
    <property type="match status" value="1"/>
</dbReference>
<keyword evidence="6" id="KW-0662">Pyridine nucleotide biosynthesis</keyword>
<evidence type="ECO:0000256" key="4">
    <source>
        <dbReference type="ARBA" id="ARBA00011218"/>
    </source>
</evidence>
<proteinExistence type="inferred from homology"/>
<feature type="binding site" evidence="13">
    <location>
        <position position="152"/>
    </location>
    <ligand>
        <name>substrate</name>
    </ligand>
</feature>
<dbReference type="FunFam" id="3.20.20.70:FF:000030">
    <property type="entry name" value="Nicotinate-nucleotide pyrophosphorylase, carboxylating"/>
    <property type="match status" value="1"/>
</dbReference>
<comment type="subunit">
    <text evidence="4">Hexamer formed by 3 homodimers.</text>
</comment>
<dbReference type="GO" id="GO:0005737">
    <property type="term" value="C:cytoplasm"/>
    <property type="evidence" value="ECO:0007669"/>
    <property type="project" value="TreeGrafter"/>
</dbReference>
<dbReference type="InterPro" id="IPR037128">
    <property type="entry name" value="Quinolinate_PRibosylTase_N_sf"/>
</dbReference>
<evidence type="ECO:0000313" key="16">
    <source>
        <dbReference type="EMBL" id="BBO80535.1"/>
    </source>
</evidence>
<dbReference type="CDD" id="cd01572">
    <property type="entry name" value="QPRTase"/>
    <property type="match status" value="1"/>
</dbReference>
<dbReference type="GO" id="GO:0004514">
    <property type="term" value="F:nicotinate-nucleotide diphosphorylase (carboxylating) activity"/>
    <property type="evidence" value="ECO:0007669"/>
    <property type="project" value="UniProtKB-EC"/>
</dbReference>
<evidence type="ECO:0000256" key="7">
    <source>
        <dbReference type="ARBA" id="ARBA00022676"/>
    </source>
</evidence>
<feature type="binding site" evidence="13">
    <location>
        <position position="95"/>
    </location>
    <ligand>
        <name>substrate</name>
    </ligand>
</feature>
<sequence length="279" mass="29521">MHTIEEFIQLALKEDIGPGDITTDNLVAPGTPGRGRIVAKQPLVVAGLAVAEKVFKALEPQIVFEALCADGDRVAAGSTVVRVAGGLDTLLKGERTALNFLQRLSGIATQAREYVQTVSGSGVKLVDTRKTTPGWRVLEKYAVRVGGAHNHRMGLYDGVLIKDNHIAVAGGITAAVDKARRAISHLVKVEVEASTIAEVDEALAAGADIIMLDNMNLDQIRQSVKRIDKKALVEVSGGVTRDRLKELAATGVDLISIGALTHSAVAVDLSMRIELDAAP</sequence>
<dbReference type="KEGG" id="dov:DSCO28_11010"/>
<evidence type="ECO:0000256" key="1">
    <source>
        <dbReference type="ARBA" id="ARBA00003237"/>
    </source>
</evidence>
<dbReference type="SUPFAM" id="SSF51690">
    <property type="entry name" value="Nicotinate/Quinolinate PRTase C-terminal domain-like"/>
    <property type="match status" value="1"/>
</dbReference>
<feature type="binding site" evidence="13">
    <location>
        <begin position="236"/>
        <end position="238"/>
    </location>
    <ligand>
        <name>substrate</name>
    </ligand>
</feature>
<dbReference type="EMBL" id="AP021876">
    <property type="protein sequence ID" value="BBO80535.1"/>
    <property type="molecule type" value="Genomic_DNA"/>
</dbReference>
<feature type="binding site" evidence="13">
    <location>
        <position position="162"/>
    </location>
    <ligand>
        <name>substrate</name>
    </ligand>
</feature>
<accession>A0A5K7ZJW5</accession>
<feature type="domain" description="Quinolinate phosphoribosyl transferase C-terminal" evidence="14">
    <location>
        <begin position="107"/>
        <end position="272"/>
    </location>
</feature>
<dbReference type="PANTHER" id="PTHR32179:SF3">
    <property type="entry name" value="NICOTINATE-NUCLEOTIDE PYROPHOSPHORYLASE [CARBOXYLATING]"/>
    <property type="match status" value="1"/>
</dbReference>
<feature type="binding site" evidence="13">
    <location>
        <position position="192"/>
    </location>
    <ligand>
        <name>substrate</name>
    </ligand>
</feature>
<dbReference type="NCBIfam" id="TIGR00078">
    <property type="entry name" value="nadC"/>
    <property type="match status" value="1"/>
</dbReference>
<evidence type="ECO:0000256" key="2">
    <source>
        <dbReference type="ARBA" id="ARBA00004893"/>
    </source>
</evidence>
<evidence type="ECO:0000256" key="3">
    <source>
        <dbReference type="ARBA" id="ARBA00009400"/>
    </source>
</evidence>
<comment type="catalytic activity">
    <reaction evidence="10">
        <text>nicotinate beta-D-ribonucleotide + CO2 + diphosphate = quinolinate + 5-phospho-alpha-D-ribose 1-diphosphate + 2 H(+)</text>
        <dbReference type="Rhea" id="RHEA:12733"/>
        <dbReference type="ChEBI" id="CHEBI:15378"/>
        <dbReference type="ChEBI" id="CHEBI:16526"/>
        <dbReference type="ChEBI" id="CHEBI:29959"/>
        <dbReference type="ChEBI" id="CHEBI:33019"/>
        <dbReference type="ChEBI" id="CHEBI:57502"/>
        <dbReference type="ChEBI" id="CHEBI:58017"/>
        <dbReference type="EC" id="2.4.2.19"/>
    </reaction>
</comment>
<name>A0A5K7ZJW5_9BACT</name>
<reference evidence="16 17" key="1">
    <citation type="submission" date="2019-11" db="EMBL/GenBank/DDBJ databases">
        <title>Comparative genomics of hydrocarbon-degrading Desulfosarcina strains.</title>
        <authorList>
            <person name="Watanabe M."/>
            <person name="Kojima H."/>
            <person name="Fukui M."/>
        </authorList>
    </citation>
    <scope>NUCLEOTIDE SEQUENCE [LARGE SCALE GENOMIC DNA]</scope>
    <source>
        <strain evidence="16 17">28bB2T</strain>
    </source>
</reference>
<evidence type="ECO:0000256" key="12">
    <source>
        <dbReference type="PIRNR" id="PIRNR006250"/>
    </source>
</evidence>
<dbReference type="PANTHER" id="PTHR32179">
    <property type="entry name" value="NICOTINATE-NUCLEOTIDE PYROPHOSPHORYLASE [CARBOXYLATING]"/>
    <property type="match status" value="1"/>
</dbReference>
<dbReference type="GO" id="GO:0009435">
    <property type="term" value="P:NAD+ biosynthetic process"/>
    <property type="evidence" value="ECO:0007669"/>
    <property type="project" value="UniProtKB-UniPathway"/>
</dbReference>
<dbReference type="Proteomes" id="UP000425960">
    <property type="component" value="Chromosome"/>
</dbReference>
<dbReference type="InterPro" id="IPR036068">
    <property type="entry name" value="Nicotinate_pribotase-like_C"/>
</dbReference>
<dbReference type="EC" id="2.4.2.19" evidence="5"/>
<evidence type="ECO:0000256" key="5">
    <source>
        <dbReference type="ARBA" id="ARBA00011944"/>
    </source>
</evidence>
<dbReference type="InterPro" id="IPR022412">
    <property type="entry name" value="Quinolinate_PRibosylTrfase_N"/>
</dbReference>
<feature type="binding site" evidence="13">
    <location>
        <position position="213"/>
    </location>
    <ligand>
        <name>substrate</name>
    </ligand>
</feature>
<dbReference type="InterPro" id="IPR002638">
    <property type="entry name" value="Quinolinate_PRibosylTrfase_C"/>
</dbReference>
<dbReference type="UniPathway" id="UPA00253">
    <property type="reaction ID" value="UER00331"/>
</dbReference>
<evidence type="ECO:0000256" key="11">
    <source>
        <dbReference type="ARBA" id="ARBA00069173"/>
    </source>
</evidence>
<evidence type="ECO:0000259" key="15">
    <source>
        <dbReference type="Pfam" id="PF02749"/>
    </source>
</evidence>
<dbReference type="Gene3D" id="3.20.20.70">
    <property type="entry name" value="Aldolase class I"/>
    <property type="match status" value="1"/>
</dbReference>
<dbReference type="SUPFAM" id="SSF54675">
    <property type="entry name" value="Nicotinate/Quinolinate PRTase N-terminal domain-like"/>
    <property type="match status" value="1"/>
</dbReference>
<feature type="binding site" evidence="13">
    <location>
        <begin position="257"/>
        <end position="259"/>
    </location>
    <ligand>
        <name>substrate</name>
    </ligand>
</feature>
<dbReference type="InterPro" id="IPR013785">
    <property type="entry name" value="Aldolase_TIM"/>
</dbReference>
<dbReference type="Gene3D" id="3.90.1170.20">
    <property type="entry name" value="Quinolinate phosphoribosyl transferase, N-terminal domain"/>
    <property type="match status" value="1"/>
</dbReference>
<keyword evidence="8 12" id="KW-0808">Transferase</keyword>
<dbReference type="FunFam" id="3.90.1170.20:FF:000001">
    <property type="entry name" value="Nicotinate-nucleotide diphosphorylase (Carboxylating)"/>
    <property type="match status" value="1"/>
</dbReference>
<feature type="binding site" evidence="13">
    <location>
        <begin position="128"/>
        <end position="130"/>
    </location>
    <ligand>
        <name>substrate</name>
    </ligand>
</feature>
<dbReference type="GO" id="GO:0034213">
    <property type="term" value="P:quinolinate catabolic process"/>
    <property type="evidence" value="ECO:0007669"/>
    <property type="project" value="TreeGrafter"/>
</dbReference>
<evidence type="ECO:0000256" key="9">
    <source>
        <dbReference type="ARBA" id="ARBA00033102"/>
    </source>
</evidence>
<organism evidence="16 17">
    <name type="scientific">Desulfosarcina ovata subsp. sediminis</name>
    <dbReference type="NCBI Taxonomy" id="885957"/>
    <lineage>
        <taxon>Bacteria</taxon>
        <taxon>Pseudomonadati</taxon>
        <taxon>Thermodesulfobacteriota</taxon>
        <taxon>Desulfobacteria</taxon>
        <taxon>Desulfobacterales</taxon>
        <taxon>Desulfosarcinaceae</taxon>
        <taxon>Desulfosarcina</taxon>
    </lineage>
</organism>
<evidence type="ECO:0000313" key="17">
    <source>
        <dbReference type="Proteomes" id="UP000425960"/>
    </source>
</evidence>
<evidence type="ECO:0000259" key="14">
    <source>
        <dbReference type="Pfam" id="PF01729"/>
    </source>
</evidence>
<dbReference type="InterPro" id="IPR027277">
    <property type="entry name" value="NadC/ModD"/>
</dbReference>
<dbReference type="RefSeq" id="WP_155321463.1">
    <property type="nucleotide sequence ID" value="NZ_AP021876.1"/>
</dbReference>
<comment type="function">
    <text evidence="1">Involved in the catabolism of quinolinic acid (QA).</text>
</comment>
<keyword evidence="7 12" id="KW-0328">Glycosyltransferase</keyword>
<dbReference type="AlphaFoldDB" id="A0A5K7ZJW5"/>
<comment type="similarity">
    <text evidence="3 12">Belongs to the NadC/ModD family.</text>
</comment>
<dbReference type="Pfam" id="PF02749">
    <property type="entry name" value="QRPTase_N"/>
    <property type="match status" value="1"/>
</dbReference>
<evidence type="ECO:0000256" key="13">
    <source>
        <dbReference type="PIRSR" id="PIRSR006250-1"/>
    </source>
</evidence>
<protein>
    <recommendedName>
        <fullName evidence="11">Probable nicotinate-nucleotide pyrophosphorylase [carboxylating]</fullName>
        <ecNumber evidence="5">2.4.2.19</ecNumber>
    </recommendedName>
    <alternativeName>
        <fullName evidence="9">Quinolinate phosphoribosyltransferase [decarboxylating]</fullName>
    </alternativeName>
</protein>
<comment type="pathway">
    <text evidence="2">Cofactor biosynthesis; NAD(+) biosynthesis; nicotinate D-ribonucleotide from quinolinate: step 1/1.</text>
</comment>
<dbReference type="InterPro" id="IPR004393">
    <property type="entry name" value="NadC"/>
</dbReference>
<evidence type="ECO:0000256" key="10">
    <source>
        <dbReference type="ARBA" id="ARBA00047445"/>
    </source>
</evidence>
<evidence type="ECO:0000256" key="8">
    <source>
        <dbReference type="ARBA" id="ARBA00022679"/>
    </source>
</evidence>
<evidence type="ECO:0000256" key="6">
    <source>
        <dbReference type="ARBA" id="ARBA00022642"/>
    </source>
</evidence>
<feature type="domain" description="Quinolinate phosphoribosyl transferase N-terminal" evidence="15">
    <location>
        <begin position="20"/>
        <end position="105"/>
    </location>
</feature>
<gene>
    <name evidence="16" type="primary">nadC</name>
    <name evidence="16" type="ORF">DSCO28_11010</name>
</gene>
<dbReference type="Pfam" id="PF01729">
    <property type="entry name" value="QRPTase_C"/>
    <property type="match status" value="1"/>
</dbReference>